<name>A0A5S5CE81_9BACL</name>
<dbReference type="GO" id="GO:0071973">
    <property type="term" value="P:bacterial-type flagellum-dependent cell motility"/>
    <property type="evidence" value="ECO:0007669"/>
    <property type="project" value="InterPro"/>
</dbReference>
<accession>A0A5S5CE81</accession>
<evidence type="ECO:0000256" key="4">
    <source>
        <dbReference type="ARBA" id="ARBA00022448"/>
    </source>
</evidence>
<comment type="subcellular location">
    <subcellularLocation>
        <location evidence="1">Cell membrane</location>
        <topology evidence="1">Peripheral membrane protein</topology>
        <orientation evidence="1">Cytoplasmic side</orientation>
    </subcellularLocation>
</comment>
<evidence type="ECO:0000256" key="3">
    <source>
        <dbReference type="ARBA" id="ARBA00020392"/>
    </source>
</evidence>
<evidence type="ECO:0000256" key="6">
    <source>
        <dbReference type="ARBA" id="ARBA00022500"/>
    </source>
</evidence>
<dbReference type="Pfam" id="PF02050">
    <property type="entry name" value="FliJ"/>
    <property type="match status" value="1"/>
</dbReference>
<evidence type="ECO:0000256" key="1">
    <source>
        <dbReference type="ARBA" id="ARBA00004413"/>
    </source>
</evidence>
<evidence type="ECO:0000256" key="5">
    <source>
        <dbReference type="ARBA" id="ARBA00022475"/>
    </source>
</evidence>
<keyword evidence="5" id="KW-1003">Cell membrane</keyword>
<dbReference type="EMBL" id="VNHS01000002">
    <property type="protein sequence ID" value="TYP77654.1"/>
    <property type="molecule type" value="Genomic_DNA"/>
</dbReference>
<reference evidence="12 13" key="1">
    <citation type="submission" date="2019-07" db="EMBL/GenBank/DDBJ databases">
        <title>Genomic Encyclopedia of Type Strains, Phase III (KMG-III): the genomes of soil and plant-associated and newly described type strains.</title>
        <authorList>
            <person name="Whitman W."/>
        </authorList>
    </citation>
    <scope>NUCLEOTIDE SEQUENCE [LARGE SCALE GENOMIC DNA]</scope>
    <source>
        <strain evidence="12 13">BL24</strain>
    </source>
</reference>
<dbReference type="GO" id="GO:0044781">
    <property type="term" value="P:bacterial-type flagellum organization"/>
    <property type="evidence" value="ECO:0007669"/>
    <property type="project" value="UniProtKB-KW"/>
</dbReference>
<dbReference type="OrthoDB" id="2678901at2"/>
<organism evidence="12 13">
    <name type="scientific">Paenibacillus methanolicus</name>
    <dbReference type="NCBI Taxonomy" id="582686"/>
    <lineage>
        <taxon>Bacteria</taxon>
        <taxon>Bacillati</taxon>
        <taxon>Bacillota</taxon>
        <taxon>Bacilli</taxon>
        <taxon>Bacillales</taxon>
        <taxon>Paenibacillaceae</taxon>
        <taxon>Paenibacillus</taxon>
    </lineage>
</organism>
<keyword evidence="6" id="KW-0145">Chemotaxis</keyword>
<keyword evidence="9" id="KW-0472">Membrane</keyword>
<dbReference type="RefSeq" id="WP_148928153.1">
    <property type="nucleotide sequence ID" value="NZ_VNHS01000002.1"/>
</dbReference>
<dbReference type="GO" id="GO:0009288">
    <property type="term" value="C:bacterial-type flagellum"/>
    <property type="evidence" value="ECO:0007669"/>
    <property type="project" value="InterPro"/>
</dbReference>
<evidence type="ECO:0000256" key="11">
    <source>
        <dbReference type="SAM" id="Coils"/>
    </source>
</evidence>
<dbReference type="InterPro" id="IPR012823">
    <property type="entry name" value="Flagell_FliJ"/>
</dbReference>
<protein>
    <recommendedName>
        <fullName evidence="3">Flagellar FliJ protein</fullName>
    </recommendedName>
</protein>
<keyword evidence="12" id="KW-0969">Cilium</keyword>
<evidence type="ECO:0000313" key="12">
    <source>
        <dbReference type="EMBL" id="TYP77654.1"/>
    </source>
</evidence>
<keyword evidence="12" id="KW-0966">Cell projection</keyword>
<evidence type="ECO:0000256" key="9">
    <source>
        <dbReference type="ARBA" id="ARBA00023136"/>
    </source>
</evidence>
<keyword evidence="12" id="KW-0282">Flagellum</keyword>
<proteinExistence type="inferred from homology"/>
<comment type="similarity">
    <text evidence="2">Belongs to the FliJ family.</text>
</comment>
<dbReference type="InterPro" id="IPR053716">
    <property type="entry name" value="Flag_assembly_chemotaxis_eff"/>
</dbReference>
<dbReference type="GO" id="GO:0006935">
    <property type="term" value="P:chemotaxis"/>
    <property type="evidence" value="ECO:0007669"/>
    <property type="project" value="UniProtKB-KW"/>
</dbReference>
<keyword evidence="7" id="KW-1005">Bacterial flagellum biogenesis</keyword>
<evidence type="ECO:0000313" key="13">
    <source>
        <dbReference type="Proteomes" id="UP000323257"/>
    </source>
</evidence>
<keyword evidence="8" id="KW-0653">Protein transport</keyword>
<feature type="coiled-coil region" evidence="11">
    <location>
        <begin position="74"/>
        <end position="108"/>
    </location>
</feature>
<dbReference type="Gene3D" id="1.10.287.1700">
    <property type="match status" value="1"/>
</dbReference>
<dbReference type="Proteomes" id="UP000323257">
    <property type="component" value="Unassembled WGS sequence"/>
</dbReference>
<dbReference type="NCBIfam" id="TIGR02473">
    <property type="entry name" value="flagell_FliJ"/>
    <property type="match status" value="1"/>
</dbReference>
<keyword evidence="13" id="KW-1185">Reference proteome</keyword>
<evidence type="ECO:0000256" key="7">
    <source>
        <dbReference type="ARBA" id="ARBA00022795"/>
    </source>
</evidence>
<keyword evidence="4" id="KW-0813">Transport</keyword>
<evidence type="ECO:0000256" key="2">
    <source>
        <dbReference type="ARBA" id="ARBA00010004"/>
    </source>
</evidence>
<gene>
    <name evidence="12" type="ORF">BCM02_102215</name>
</gene>
<evidence type="ECO:0000256" key="10">
    <source>
        <dbReference type="ARBA" id="ARBA00023225"/>
    </source>
</evidence>
<dbReference type="GO" id="GO:0015031">
    <property type="term" value="P:protein transport"/>
    <property type="evidence" value="ECO:0007669"/>
    <property type="project" value="UniProtKB-KW"/>
</dbReference>
<evidence type="ECO:0000256" key="8">
    <source>
        <dbReference type="ARBA" id="ARBA00022927"/>
    </source>
</evidence>
<dbReference type="GO" id="GO:0005886">
    <property type="term" value="C:plasma membrane"/>
    <property type="evidence" value="ECO:0007669"/>
    <property type="project" value="UniProtKB-SubCell"/>
</dbReference>
<comment type="caution">
    <text evidence="12">The sequence shown here is derived from an EMBL/GenBank/DDBJ whole genome shotgun (WGS) entry which is preliminary data.</text>
</comment>
<keyword evidence="11" id="KW-0175">Coiled coil</keyword>
<sequence>MAKFKYAYQKIVDLKASEKSQAETVLSAAIGKLQAEEASLSELIAERSSWMDRLQEAASGGTSLSELLDMQRYVEFIDSRIMRKQADIRKAQREVELSRSKLTEKMQDEKVWLKAKDKALHQYRAVIMLQEQNELDEIATVRYVAPA</sequence>
<keyword evidence="10" id="KW-1006">Bacterial flagellum protein export</keyword>
<dbReference type="AlphaFoldDB" id="A0A5S5CE81"/>